<protein>
    <submittedName>
        <fullName evidence="1">Uncharacterized protein</fullName>
    </submittedName>
</protein>
<organism evidence="1 2">
    <name type="scientific">Araneus ventricosus</name>
    <name type="common">Orbweaver spider</name>
    <name type="synonym">Epeira ventricosa</name>
    <dbReference type="NCBI Taxonomy" id="182803"/>
    <lineage>
        <taxon>Eukaryota</taxon>
        <taxon>Metazoa</taxon>
        <taxon>Ecdysozoa</taxon>
        <taxon>Arthropoda</taxon>
        <taxon>Chelicerata</taxon>
        <taxon>Arachnida</taxon>
        <taxon>Araneae</taxon>
        <taxon>Araneomorphae</taxon>
        <taxon>Entelegynae</taxon>
        <taxon>Araneoidea</taxon>
        <taxon>Araneidae</taxon>
        <taxon>Araneus</taxon>
    </lineage>
</organism>
<gene>
    <name evidence="1" type="ORF">AVEN_181428_1</name>
</gene>
<dbReference type="Proteomes" id="UP000499080">
    <property type="component" value="Unassembled WGS sequence"/>
</dbReference>
<proteinExistence type="predicted"/>
<accession>A0A4Y2R9P3</accession>
<dbReference type="OrthoDB" id="1714475at2759"/>
<comment type="caution">
    <text evidence="1">The sequence shown here is derived from an EMBL/GenBank/DDBJ whole genome shotgun (WGS) entry which is preliminary data.</text>
</comment>
<reference evidence="1 2" key="1">
    <citation type="journal article" date="2019" name="Sci. Rep.">
        <title>Orb-weaving spider Araneus ventricosus genome elucidates the spidroin gene catalogue.</title>
        <authorList>
            <person name="Kono N."/>
            <person name="Nakamura H."/>
            <person name="Ohtoshi R."/>
            <person name="Moran D.A.P."/>
            <person name="Shinohara A."/>
            <person name="Yoshida Y."/>
            <person name="Fujiwara M."/>
            <person name="Mori M."/>
            <person name="Tomita M."/>
            <person name="Arakawa K."/>
        </authorList>
    </citation>
    <scope>NUCLEOTIDE SEQUENCE [LARGE SCALE GENOMIC DNA]</scope>
</reference>
<sequence length="259" mass="29321">MGENLLRYIRNGSLPFFWINYLAKVGMKILSLGQSSELLSMKCERHLGVVAAPRIYTYGEYRSAVTDRILDQLKKIIKSESVETVRVFHGFSEINPFERNETFGEHAKESLPWAVWKTDGIKGLVKIAINHYFKNGGPMECEEEEWKKLGEMMMESIFSARWPVGALQPKPECSICTEPLYTHMKLPCGQGLAHGMHGKVAGEEQLVPTVQGILLKCCFDSPKNGREFGVITDSLQFFWIGGIANLGTRHRKTFVCADW</sequence>
<evidence type="ECO:0000313" key="1">
    <source>
        <dbReference type="EMBL" id="GBN71999.1"/>
    </source>
</evidence>
<keyword evidence="2" id="KW-1185">Reference proteome</keyword>
<dbReference type="EMBL" id="BGPR01016145">
    <property type="protein sequence ID" value="GBN71999.1"/>
    <property type="molecule type" value="Genomic_DNA"/>
</dbReference>
<dbReference type="AlphaFoldDB" id="A0A4Y2R9P3"/>
<name>A0A4Y2R9P3_ARAVE</name>
<evidence type="ECO:0000313" key="2">
    <source>
        <dbReference type="Proteomes" id="UP000499080"/>
    </source>
</evidence>